<gene>
    <name evidence="2" type="ORF">Dsin_026493</name>
</gene>
<feature type="non-terminal residue" evidence="2">
    <location>
        <position position="1"/>
    </location>
</feature>
<evidence type="ECO:0000313" key="3">
    <source>
        <dbReference type="Proteomes" id="UP001281410"/>
    </source>
</evidence>
<organism evidence="2 3">
    <name type="scientific">Dipteronia sinensis</name>
    <dbReference type="NCBI Taxonomy" id="43782"/>
    <lineage>
        <taxon>Eukaryota</taxon>
        <taxon>Viridiplantae</taxon>
        <taxon>Streptophyta</taxon>
        <taxon>Embryophyta</taxon>
        <taxon>Tracheophyta</taxon>
        <taxon>Spermatophyta</taxon>
        <taxon>Magnoliopsida</taxon>
        <taxon>eudicotyledons</taxon>
        <taxon>Gunneridae</taxon>
        <taxon>Pentapetalae</taxon>
        <taxon>rosids</taxon>
        <taxon>malvids</taxon>
        <taxon>Sapindales</taxon>
        <taxon>Sapindaceae</taxon>
        <taxon>Hippocastanoideae</taxon>
        <taxon>Acereae</taxon>
        <taxon>Dipteronia</taxon>
    </lineage>
</organism>
<dbReference type="EMBL" id="JANJYJ010000008">
    <property type="protein sequence ID" value="KAK3195183.1"/>
    <property type="molecule type" value="Genomic_DNA"/>
</dbReference>
<sequence>TKNRAPPRSKISRRSRTTARTTTPSRSPTGQEAGPEEVGMEFWARWAHTALWHPFCSFVESPSTSLSSSSYHNSGDQSRTLFPSLFCTTILAMNKCGRTEEEGSLNSILQAFLE</sequence>
<accession>A0AAE0DY32</accession>
<feature type="region of interest" description="Disordered" evidence="1">
    <location>
        <begin position="1"/>
        <end position="37"/>
    </location>
</feature>
<keyword evidence="3" id="KW-1185">Reference proteome</keyword>
<name>A0AAE0DY32_9ROSI</name>
<comment type="caution">
    <text evidence="2">The sequence shown here is derived from an EMBL/GenBank/DDBJ whole genome shotgun (WGS) entry which is preliminary data.</text>
</comment>
<dbReference type="Proteomes" id="UP001281410">
    <property type="component" value="Unassembled WGS sequence"/>
</dbReference>
<protein>
    <submittedName>
        <fullName evidence="2">Uncharacterized protein</fullName>
    </submittedName>
</protein>
<feature type="compositionally biased region" description="Basic residues" evidence="1">
    <location>
        <begin position="1"/>
        <end position="17"/>
    </location>
</feature>
<evidence type="ECO:0000313" key="2">
    <source>
        <dbReference type="EMBL" id="KAK3195183.1"/>
    </source>
</evidence>
<dbReference type="AlphaFoldDB" id="A0AAE0DY32"/>
<reference evidence="2" key="1">
    <citation type="journal article" date="2023" name="Plant J.">
        <title>Genome sequences and population genomics provide insights into the demographic history, inbreeding, and mutation load of two 'living fossil' tree species of Dipteronia.</title>
        <authorList>
            <person name="Feng Y."/>
            <person name="Comes H.P."/>
            <person name="Chen J."/>
            <person name="Zhu S."/>
            <person name="Lu R."/>
            <person name="Zhang X."/>
            <person name="Li P."/>
            <person name="Qiu J."/>
            <person name="Olsen K.M."/>
            <person name="Qiu Y."/>
        </authorList>
    </citation>
    <scope>NUCLEOTIDE SEQUENCE</scope>
    <source>
        <strain evidence="2">NBL</strain>
    </source>
</reference>
<evidence type="ECO:0000256" key="1">
    <source>
        <dbReference type="SAM" id="MobiDB-lite"/>
    </source>
</evidence>
<feature type="compositionally biased region" description="Low complexity" evidence="1">
    <location>
        <begin position="18"/>
        <end position="29"/>
    </location>
</feature>
<proteinExistence type="predicted"/>